<dbReference type="Gene3D" id="3.10.520.10">
    <property type="entry name" value="ApbE-like domains"/>
    <property type="match status" value="1"/>
</dbReference>
<keyword evidence="5 10" id="KW-0479">Metal-binding</keyword>
<dbReference type="PANTHER" id="PTHR30040">
    <property type="entry name" value="THIAMINE BIOSYNTHESIS LIPOPROTEIN APBE"/>
    <property type="match status" value="1"/>
</dbReference>
<evidence type="ECO:0000256" key="1">
    <source>
        <dbReference type="ARBA" id="ARBA00011955"/>
    </source>
</evidence>
<dbReference type="HOGENOM" id="CLU_044403_0_0_10"/>
<dbReference type="GO" id="GO:0046872">
    <property type="term" value="F:metal ion binding"/>
    <property type="evidence" value="ECO:0007669"/>
    <property type="project" value="UniProtKB-UniRule"/>
</dbReference>
<evidence type="ECO:0000256" key="7">
    <source>
        <dbReference type="ARBA" id="ARBA00022842"/>
    </source>
</evidence>
<evidence type="ECO:0000256" key="2">
    <source>
        <dbReference type="ARBA" id="ARBA00016337"/>
    </source>
</evidence>
<feature type="binding site" evidence="11">
    <location>
        <position position="294"/>
    </location>
    <ligand>
        <name>Mg(2+)</name>
        <dbReference type="ChEBI" id="CHEBI:18420"/>
    </ligand>
</feature>
<keyword evidence="13" id="KW-1185">Reference proteome</keyword>
<proteinExistence type="inferred from homology"/>
<evidence type="ECO:0000313" key="12">
    <source>
        <dbReference type="EMBL" id="ADQ79082.1"/>
    </source>
</evidence>
<evidence type="ECO:0000256" key="4">
    <source>
        <dbReference type="ARBA" id="ARBA00022679"/>
    </source>
</evidence>
<dbReference type="PIRSF" id="PIRSF006268">
    <property type="entry name" value="ApbE"/>
    <property type="match status" value="1"/>
</dbReference>
<comment type="cofactor">
    <cofactor evidence="11">
        <name>Mg(2+)</name>
        <dbReference type="ChEBI" id="CHEBI:18420"/>
    </cofactor>
    <cofactor evidence="11">
        <name>Mn(2+)</name>
        <dbReference type="ChEBI" id="CHEBI:29035"/>
    </cofactor>
    <text evidence="11">Magnesium. Can also use manganese.</text>
</comment>
<reference evidence="12 13" key="2">
    <citation type="journal article" date="2011" name="Stand. Genomic Sci.">
        <title>Complete genome sequence of Paludibacter propionicigenes type strain (WB4).</title>
        <authorList>
            <person name="Gronow S."/>
            <person name="Munk C."/>
            <person name="Lapidus A."/>
            <person name="Nolan M."/>
            <person name="Lucas S."/>
            <person name="Hammon N."/>
            <person name="Deshpande S."/>
            <person name="Cheng J.F."/>
            <person name="Tapia R."/>
            <person name="Han C."/>
            <person name="Goodwin L."/>
            <person name="Pitluck S."/>
            <person name="Liolios K."/>
            <person name="Ivanova N."/>
            <person name="Mavromatis K."/>
            <person name="Mikhailova N."/>
            <person name="Pati A."/>
            <person name="Chen A."/>
            <person name="Palaniappan K."/>
            <person name="Land M."/>
            <person name="Hauser L."/>
            <person name="Chang Y.J."/>
            <person name="Jeffries C.D."/>
            <person name="Brambilla E."/>
            <person name="Rohde M."/>
            <person name="Goker M."/>
            <person name="Detter J.C."/>
            <person name="Woyke T."/>
            <person name="Bristow J."/>
            <person name="Eisen J.A."/>
            <person name="Markowitz V."/>
            <person name="Hugenholtz P."/>
            <person name="Kyrpides N.C."/>
            <person name="Klenk H.P."/>
        </authorList>
    </citation>
    <scope>NUCLEOTIDE SEQUENCE [LARGE SCALE GENOMIC DNA]</scope>
    <source>
        <strain evidence="13">DSM 17365 / JCM 13257 / WB4</strain>
    </source>
</reference>
<dbReference type="InterPro" id="IPR024932">
    <property type="entry name" value="ApbE"/>
</dbReference>
<organism evidence="12 13">
    <name type="scientific">Paludibacter propionicigenes (strain DSM 17365 / JCM 13257 / WB4)</name>
    <dbReference type="NCBI Taxonomy" id="694427"/>
    <lineage>
        <taxon>Bacteria</taxon>
        <taxon>Pseudomonadati</taxon>
        <taxon>Bacteroidota</taxon>
        <taxon>Bacteroidia</taxon>
        <taxon>Bacteroidales</taxon>
        <taxon>Paludibacteraceae</taxon>
        <taxon>Paludibacter</taxon>
    </lineage>
</organism>
<keyword evidence="3 10" id="KW-0285">Flavoprotein</keyword>
<evidence type="ECO:0000256" key="3">
    <source>
        <dbReference type="ARBA" id="ARBA00022630"/>
    </source>
</evidence>
<keyword evidence="6 10" id="KW-0274">FAD</keyword>
<feature type="binding site" evidence="11">
    <location>
        <position position="172"/>
    </location>
    <ligand>
        <name>Mg(2+)</name>
        <dbReference type="ChEBI" id="CHEBI:18420"/>
    </ligand>
</feature>
<dbReference type="Pfam" id="PF02424">
    <property type="entry name" value="ApbE"/>
    <property type="match status" value="1"/>
</dbReference>
<dbReference type="SUPFAM" id="SSF143631">
    <property type="entry name" value="ApbE-like"/>
    <property type="match status" value="1"/>
</dbReference>
<dbReference type="OrthoDB" id="9778595at2"/>
<comment type="catalytic activity">
    <reaction evidence="9 10">
        <text>L-threonyl-[protein] + FAD = FMN-L-threonyl-[protein] + AMP + H(+)</text>
        <dbReference type="Rhea" id="RHEA:36847"/>
        <dbReference type="Rhea" id="RHEA-COMP:11060"/>
        <dbReference type="Rhea" id="RHEA-COMP:11061"/>
        <dbReference type="ChEBI" id="CHEBI:15378"/>
        <dbReference type="ChEBI" id="CHEBI:30013"/>
        <dbReference type="ChEBI" id="CHEBI:57692"/>
        <dbReference type="ChEBI" id="CHEBI:74257"/>
        <dbReference type="ChEBI" id="CHEBI:456215"/>
        <dbReference type="EC" id="2.7.1.180"/>
    </reaction>
</comment>
<reference key="1">
    <citation type="submission" date="2010-11" db="EMBL/GenBank/DDBJ databases">
        <title>The complete genome of Paludibacter propionicigenes DSM 17365.</title>
        <authorList>
            <consortium name="US DOE Joint Genome Institute (JGI-PGF)"/>
            <person name="Lucas S."/>
            <person name="Copeland A."/>
            <person name="Lapidus A."/>
            <person name="Bruce D."/>
            <person name="Goodwin L."/>
            <person name="Pitluck S."/>
            <person name="Kyrpides N."/>
            <person name="Mavromatis K."/>
            <person name="Ivanova N."/>
            <person name="Munk A.C."/>
            <person name="Brettin T."/>
            <person name="Detter J.C."/>
            <person name="Han C."/>
            <person name="Tapia R."/>
            <person name="Land M."/>
            <person name="Hauser L."/>
            <person name="Markowitz V."/>
            <person name="Cheng J.-F."/>
            <person name="Hugenholtz P."/>
            <person name="Woyke T."/>
            <person name="Wu D."/>
            <person name="Gronow S."/>
            <person name="Wellnitz S."/>
            <person name="Brambilla E."/>
            <person name="Klenk H.-P."/>
            <person name="Eisen J.A."/>
        </authorList>
    </citation>
    <scope>NUCLEOTIDE SEQUENCE</scope>
    <source>
        <strain>WB4</strain>
    </source>
</reference>
<dbReference type="KEGG" id="ppn:Palpr_0932"/>
<sequence length="341" mass="38052">MKNKSLIFSTLALILMIAALGVYFFSHKEARYIHNEGQTQGTTYSIIYQQPQETDLQEKIEKRLYEFDLSLSTYVSQSIISRINANDSTVRTDDDFDEMFRTAQSVSEKTNGAFDITVGPLVKAWGFGFGNKDHAKVPDVKEFLPFVGYHKVKLDNHRVIKTDSRILLDANAIAQGQSSDIIGRLLESNGCKNYMVEIGGEVVCKGLNPQGKKWRIAIDKPVDDSTSVTTEAQSVILISNGAVTTSGNYRKFYYLNGKKYAHEIDPHTGYPVVHNLLSATVIAPTCIQADAYATAFMVVGVDRALEICKSIPGMDCYLIYTDKKGDNQVIYTDGFKKYLTQ</sequence>
<evidence type="ECO:0000256" key="5">
    <source>
        <dbReference type="ARBA" id="ARBA00022723"/>
    </source>
</evidence>
<evidence type="ECO:0000256" key="8">
    <source>
        <dbReference type="ARBA" id="ARBA00031306"/>
    </source>
</evidence>
<gene>
    <name evidence="12" type="ordered locus">Palpr_0932</name>
</gene>
<comment type="similarity">
    <text evidence="10">Belongs to the ApbE family.</text>
</comment>
<evidence type="ECO:0000256" key="6">
    <source>
        <dbReference type="ARBA" id="ARBA00022827"/>
    </source>
</evidence>
<dbReference type="AlphaFoldDB" id="E4T2Y8"/>
<dbReference type="GO" id="GO:0016740">
    <property type="term" value="F:transferase activity"/>
    <property type="evidence" value="ECO:0007669"/>
    <property type="project" value="UniProtKB-UniRule"/>
</dbReference>
<protein>
    <recommendedName>
        <fullName evidence="2 10">FAD:protein FMN transferase</fullName>
        <ecNumber evidence="1 10">2.7.1.180</ecNumber>
    </recommendedName>
    <alternativeName>
        <fullName evidence="8 10">Flavin transferase</fullName>
    </alternativeName>
</protein>
<keyword evidence="7 10" id="KW-0460">Magnesium</keyword>
<dbReference type="EC" id="2.7.1.180" evidence="1 10"/>
<keyword evidence="12" id="KW-0449">Lipoprotein</keyword>
<evidence type="ECO:0000256" key="11">
    <source>
        <dbReference type="PIRSR" id="PIRSR006268-2"/>
    </source>
</evidence>
<dbReference type="Proteomes" id="UP000008718">
    <property type="component" value="Chromosome"/>
</dbReference>
<evidence type="ECO:0000256" key="10">
    <source>
        <dbReference type="PIRNR" id="PIRNR006268"/>
    </source>
</evidence>
<dbReference type="STRING" id="694427.Palpr_0932"/>
<dbReference type="RefSeq" id="WP_013444451.1">
    <property type="nucleotide sequence ID" value="NC_014734.1"/>
</dbReference>
<name>E4T2Y8_PALPW</name>
<dbReference type="InterPro" id="IPR003374">
    <property type="entry name" value="ApbE-like_sf"/>
</dbReference>
<feature type="binding site" evidence="11">
    <location>
        <position position="290"/>
    </location>
    <ligand>
        <name>Mg(2+)</name>
        <dbReference type="ChEBI" id="CHEBI:18420"/>
    </ligand>
</feature>
<evidence type="ECO:0000313" key="13">
    <source>
        <dbReference type="Proteomes" id="UP000008718"/>
    </source>
</evidence>
<dbReference type="EMBL" id="CP002345">
    <property type="protein sequence ID" value="ADQ79082.1"/>
    <property type="molecule type" value="Genomic_DNA"/>
</dbReference>
<accession>E4T2Y8</accession>
<evidence type="ECO:0000256" key="9">
    <source>
        <dbReference type="ARBA" id="ARBA00048540"/>
    </source>
</evidence>
<dbReference type="PANTHER" id="PTHR30040:SF2">
    <property type="entry name" value="FAD:PROTEIN FMN TRANSFERASE"/>
    <property type="match status" value="1"/>
</dbReference>
<dbReference type="eggNOG" id="COG1477">
    <property type="taxonomic scope" value="Bacteria"/>
</dbReference>
<keyword evidence="4 10" id="KW-0808">Transferase</keyword>